<evidence type="ECO:0000313" key="2">
    <source>
        <dbReference type="EMBL" id="SVC39773.1"/>
    </source>
</evidence>
<dbReference type="NCBIfam" id="TIGR04336">
    <property type="entry name" value="AmmeMemoSam_B"/>
    <property type="match status" value="1"/>
</dbReference>
<protein>
    <recommendedName>
        <fullName evidence="3">AmmeMemoRadiSam system protein B</fullName>
    </recommendedName>
</protein>
<proteinExistence type="inferred from homology"/>
<sequence>MSRRDPSVAGVFYPEDPSILRAQVEQFLVEPSHQKALAIIVPHAGYRYSGSVAGVTYSKVDIPEKVVLLSFHHRGRGESISIWPTGTWNSPLGEVSVDGDLAERIKEGVPEASFDEEGHLDEHSAEVQIPFLQVLRPDVQIVPVAMNLHMQSTESIARFGESLSRILKEELV</sequence>
<dbReference type="PANTHER" id="PTHR11060:SF0">
    <property type="entry name" value="PROTEIN MEMO1"/>
    <property type="match status" value="1"/>
</dbReference>
<comment type="similarity">
    <text evidence="1">Belongs to the MEMO1 family.</text>
</comment>
<dbReference type="CDD" id="cd07361">
    <property type="entry name" value="MEMO_like"/>
    <property type="match status" value="1"/>
</dbReference>
<organism evidence="2">
    <name type="scientific">marine metagenome</name>
    <dbReference type="NCBI Taxonomy" id="408172"/>
    <lineage>
        <taxon>unclassified sequences</taxon>
        <taxon>metagenomes</taxon>
        <taxon>ecological metagenomes</taxon>
    </lineage>
</organism>
<dbReference type="Gene3D" id="3.40.830.10">
    <property type="entry name" value="LigB-like"/>
    <property type="match status" value="1"/>
</dbReference>
<gene>
    <name evidence="2" type="ORF">METZ01_LOCUS292627</name>
</gene>
<evidence type="ECO:0008006" key="3">
    <source>
        <dbReference type="Google" id="ProtNLM"/>
    </source>
</evidence>
<feature type="non-terminal residue" evidence="2">
    <location>
        <position position="172"/>
    </location>
</feature>
<reference evidence="2" key="1">
    <citation type="submission" date="2018-05" db="EMBL/GenBank/DDBJ databases">
        <authorList>
            <person name="Lanie J.A."/>
            <person name="Ng W.-L."/>
            <person name="Kazmierczak K.M."/>
            <person name="Andrzejewski T.M."/>
            <person name="Davidsen T.M."/>
            <person name="Wayne K.J."/>
            <person name="Tettelin H."/>
            <person name="Glass J.I."/>
            <person name="Rusch D."/>
            <person name="Podicherti R."/>
            <person name="Tsui H.-C.T."/>
            <person name="Winkler M.E."/>
        </authorList>
    </citation>
    <scope>NUCLEOTIDE SEQUENCE</scope>
</reference>
<dbReference type="EMBL" id="UINC01089031">
    <property type="protein sequence ID" value="SVC39773.1"/>
    <property type="molecule type" value="Genomic_DNA"/>
</dbReference>
<accession>A0A382LTJ0</accession>
<dbReference type="AlphaFoldDB" id="A0A382LTJ0"/>
<dbReference type="Pfam" id="PF01875">
    <property type="entry name" value="Memo"/>
    <property type="match status" value="1"/>
</dbReference>
<evidence type="ECO:0000256" key="1">
    <source>
        <dbReference type="ARBA" id="ARBA00006315"/>
    </source>
</evidence>
<dbReference type="InterPro" id="IPR002737">
    <property type="entry name" value="MEMO1_fam"/>
</dbReference>
<dbReference type="PANTHER" id="PTHR11060">
    <property type="entry name" value="PROTEIN MEMO1"/>
    <property type="match status" value="1"/>
</dbReference>
<name>A0A382LTJ0_9ZZZZ</name>